<name>A0A382UKA6_9ZZZZ</name>
<reference evidence="1" key="1">
    <citation type="submission" date="2018-05" db="EMBL/GenBank/DDBJ databases">
        <authorList>
            <person name="Lanie J.A."/>
            <person name="Ng W.-L."/>
            <person name="Kazmierczak K.M."/>
            <person name="Andrzejewski T.M."/>
            <person name="Davidsen T.M."/>
            <person name="Wayne K.J."/>
            <person name="Tettelin H."/>
            <person name="Glass J.I."/>
            <person name="Rusch D."/>
            <person name="Podicherti R."/>
            <person name="Tsui H.-C.T."/>
            <person name="Winkler M.E."/>
        </authorList>
    </citation>
    <scope>NUCLEOTIDE SEQUENCE</scope>
</reference>
<dbReference type="EMBL" id="UINC01144905">
    <property type="protein sequence ID" value="SVD34716.1"/>
    <property type="molecule type" value="Genomic_DNA"/>
</dbReference>
<organism evidence="1">
    <name type="scientific">marine metagenome</name>
    <dbReference type="NCBI Taxonomy" id="408172"/>
    <lineage>
        <taxon>unclassified sequences</taxon>
        <taxon>metagenomes</taxon>
        <taxon>ecological metagenomes</taxon>
    </lineage>
</organism>
<dbReference type="AlphaFoldDB" id="A0A382UKA6"/>
<gene>
    <name evidence="1" type="ORF">METZ01_LOCUS387570</name>
</gene>
<evidence type="ECO:0000313" key="1">
    <source>
        <dbReference type="EMBL" id="SVD34716.1"/>
    </source>
</evidence>
<protein>
    <submittedName>
        <fullName evidence="1">Uncharacterized protein</fullName>
    </submittedName>
</protein>
<accession>A0A382UKA6</accession>
<feature type="non-terminal residue" evidence="1">
    <location>
        <position position="1"/>
    </location>
</feature>
<sequence length="53" mass="5792">VGFVEFPRLILVGHCLREAGAGGSNPLTPTIYSSNYAILVDHCLLKIFSEMKL</sequence>
<feature type="non-terminal residue" evidence="1">
    <location>
        <position position="53"/>
    </location>
</feature>
<proteinExistence type="predicted"/>